<dbReference type="Pfam" id="PF01590">
    <property type="entry name" value="GAF"/>
    <property type="match status" value="1"/>
</dbReference>
<evidence type="ECO:0000256" key="3">
    <source>
        <dbReference type="ARBA" id="ARBA00023163"/>
    </source>
</evidence>
<dbReference type="Proteomes" id="UP001501183">
    <property type="component" value="Unassembled WGS sequence"/>
</dbReference>
<dbReference type="InterPro" id="IPR036388">
    <property type="entry name" value="WH-like_DNA-bd_sf"/>
</dbReference>
<feature type="domain" description="HTH luxR-type" evidence="4">
    <location>
        <begin position="220"/>
        <end position="285"/>
    </location>
</feature>
<dbReference type="Pfam" id="PF00196">
    <property type="entry name" value="GerE"/>
    <property type="match status" value="1"/>
</dbReference>
<dbReference type="SMART" id="SM00421">
    <property type="entry name" value="HTH_LUXR"/>
    <property type="match status" value="1"/>
</dbReference>
<dbReference type="InterPro" id="IPR016032">
    <property type="entry name" value="Sig_transdc_resp-reg_C-effctor"/>
</dbReference>
<keyword evidence="3" id="KW-0804">Transcription</keyword>
<evidence type="ECO:0000259" key="4">
    <source>
        <dbReference type="PROSITE" id="PS50043"/>
    </source>
</evidence>
<evidence type="ECO:0000313" key="5">
    <source>
        <dbReference type="EMBL" id="GAA4476296.1"/>
    </source>
</evidence>
<protein>
    <submittedName>
        <fullName evidence="5">LuxR C-terminal-related transcriptional regulator</fullName>
    </submittedName>
</protein>
<dbReference type="RefSeq" id="WP_345343377.1">
    <property type="nucleotide sequence ID" value="NZ_BAABFB010000029.1"/>
</dbReference>
<dbReference type="InterPro" id="IPR003018">
    <property type="entry name" value="GAF"/>
</dbReference>
<dbReference type="SUPFAM" id="SSF55781">
    <property type="entry name" value="GAF domain-like"/>
    <property type="match status" value="1"/>
</dbReference>
<dbReference type="EMBL" id="BAABFB010000029">
    <property type="protein sequence ID" value="GAA4476296.1"/>
    <property type="molecule type" value="Genomic_DNA"/>
</dbReference>
<dbReference type="Gene3D" id="3.30.450.40">
    <property type="match status" value="1"/>
</dbReference>
<evidence type="ECO:0000313" key="6">
    <source>
        <dbReference type="Proteomes" id="UP001501183"/>
    </source>
</evidence>
<reference evidence="6" key="1">
    <citation type="journal article" date="2019" name="Int. J. Syst. Evol. Microbiol.">
        <title>The Global Catalogue of Microorganisms (GCM) 10K type strain sequencing project: providing services to taxonomists for standard genome sequencing and annotation.</title>
        <authorList>
            <consortium name="The Broad Institute Genomics Platform"/>
            <consortium name="The Broad Institute Genome Sequencing Center for Infectious Disease"/>
            <person name="Wu L."/>
            <person name="Ma J."/>
        </authorList>
    </citation>
    <scope>NUCLEOTIDE SEQUENCE [LARGE SCALE GENOMIC DNA]</scope>
    <source>
        <strain evidence="6">JCM 32206</strain>
    </source>
</reference>
<keyword evidence="2" id="KW-0238">DNA-binding</keyword>
<organism evidence="5 6">
    <name type="scientific">Rhodococcus olei</name>
    <dbReference type="NCBI Taxonomy" id="2161675"/>
    <lineage>
        <taxon>Bacteria</taxon>
        <taxon>Bacillati</taxon>
        <taxon>Actinomycetota</taxon>
        <taxon>Actinomycetes</taxon>
        <taxon>Mycobacteriales</taxon>
        <taxon>Nocardiaceae</taxon>
        <taxon>Rhodococcus</taxon>
    </lineage>
</organism>
<gene>
    <name evidence="5" type="ORF">GCM10023094_15820</name>
</gene>
<keyword evidence="1" id="KW-0805">Transcription regulation</keyword>
<comment type="caution">
    <text evidence="5">The sequence shown here is derived from an EMBL/GenBank/DDBJ whole genome shotgun (WGS) entry which is preliminary data.</text>
</comment>
<name>A0ABP8NZX0_9NOCA</name>
<dbReference type="PROSITE" id="PS00622">
    <property type="entry name" value="HTH_LUXR_1"/>
    <property type="match status" value="1"/>
</dbReference>
<dbReference type="InterPro" id="IPR000792">
    <property type="entry name" value="Tscrpt_reg_LuxR_C"/>
</dbReference>
<dbReference type="InterPro" id="IPR029016">
    <property type="entry name" value="GAF-like_dom_sf"/>
</dbReference>
<dbReference type="Gene3D" id="1.10.10.10">
    <property type="entry name" value="Winged helix-like DNA-binding domain superfamily/Winged helix DNA-binding domain"/>
    <property type="match status" value="1"/>
</dbReference>
<proteinExistence type="predicted"/>
<evidence type="ECO:0000256" key="2">
    <source>
        <dbReference type="ARBA" id="ARBA00023125"/>
    </source>
</evidence>
<evidence type="ECO:0000256" key="1">
    <source>
        <dbReference type="ARBA" id="ARBA00023015"/>
    </source>
</evidence>
<dbReference type="PROSITE" id="PS50043">
    <property type="entry name" value="HTH_LUXR_2"/>
    <property type="match status" value="1"/>
</dbReference>
<dbReference type="SUPFAM" id="SSF46894">
    <property type="entry name" value="C-terminal effector domain of the bipartite response regulators"/>
    <property type="match status" value="1"/>
</dbReference>
<dbReference type="PRINTS" id="PR00038">
    <property type="entry name" value="HTHLUXR"/>
</dbReference>
<keyword evidence="6" id="KW-1185">Reference proteome</keyword>
<sequence length="288" mass="30463">MSSLRASLLRPRDGDALRAELRAAAAVANVPVLFGGEVQEGHLHLSEFLGTRTNGLKGLLIPPSSGLGGRVAHQRQPASVPDYSTSMTITHHYDAPVLGEGIRSVLAVPVLVGGDSRAVLYAAVREATPIGDRTADVLVQSARRLSLEIAIRDEVDRRLQMLGVLDANRGTGGAAVTEGIRDVHAELRGIAQSVSDGPLQNRLRAVSDKLARLVADDSPLDDGGVSLSPRELDVLAHIALGCTNNEVAHRLSLGPETVKSYLRSAMGKLDAHSRHEAVVAARRLGLLP</sequence>
<dbReference type="CDD" id="cd06170">
    <property type="entry name" value="LuxR_C_like"/>
    <property type="match status" value="1"/>
</dbReference>
<dbReference type="PANTHER" id="PTHR44688">
    <property type="entry name" value="DNA-BINDING TRANSCRIPTIONAL ACTIVATOR DEVR_DOSR"/>
    <property type="match status" value="1"/>
</dbReference>
<accession>A0ABP8NZX0</accession>
<dbReference type="PANTHER" id="PTHR44688:SF16">
    <property type="entry name" value="DNA-BINDING TRANSCRIPTIONAL ACTIVATOR DEVR_DOSR"/>
    <property type="match status" value="1"/>
</dbReference>